<sequence length="137" mass="15824">MPNCWPSSTKGYNMRTKHFHRLKIIAGFLSFVCLTGPFIYYFFKALVADVSITNKITFGFVALSAIIISVVNIMLKSHLRSPFWLMLLGFTLIFMQIKNIIVVMAITSLADELIFSPLYKYAREKYSINREIDKRGR</sequence>
<keyword evidence="1" id="KW-1133">Transmembrane helix</keyword>
<feature type="transmembrane region" description="Helical" evidence="1">
    <location>
        <begin position="87"/>
        <end position="110"/>
    </location>
</feature>
<feature type="transmembrane region" description="Helical" evidence="1">
    <location>
        <begin position="24"/>
        <end position="43"/>
    </location>
</feature>
<reference evidence="2" key="1">
    <citation type="journal article" date="2021" name="Proc. Natl. Acad. Sci. U.S.A.">
        <title>A Catalog of Tens of Thousands of Viruses from Human Metagenomes Reveals Hidden Associations with Chronic Diseases.</title>
        <authorList>
            <person name="Tisza M.J."/>
            <person name="Buck C.B."/>
        </authorList>
    </citation>
    <scope>NUCLEOTIDE SEQUENCE</scope>
    <source>
        <strain evidence="2">CtK6s94</strain>
    </source>
</reference>
<protein>
    <submittedName>
        <fullName evidence="2">Uncharacterized protein</fullName>
    </submittedName>
</protein>
<keyword evidence="1" id="KW-0812">Transmembrane</keyword>
<dbReference type="EMBL" id="BK014891">
    <property type="protein sequence ID" value="DAD80923.1"/>
    <property type="molecule type" value="Genomic_DNA"/>
</dbReference>
<proteinExistence type="predicted"/>
<name>A0A8S5MG80_9VIRU</name>
<accession>A0A8S5MG80</accession>
<feature type="transmembrane region" description="Helical" evidence="1">
    <location>
        <begin position="55"/>
        <end position="75"/>
    </location>
</feature>
<organism evidence="2">
    <name type="scientific">virus sp. ctK6s94</name>
    <dbReference type="NCBI Taxonomy" id="2826798"/>
    <lineage>
        <taxon>Viruses</taxon>
    </lineage>
</organism>
<keyword evidence="1" id="KW-0472">Membrane</keyword>
<evidence type="ECO:0000256" key="1">
    <source>
        <dbReference type="SAM" id="Phobius"/>
    </source>
</evidence>
<evidence type="ECO:0000313" key="2">
    <source>
        <dbReference type="EMBL" id="DAD80923.1"/>
    </source>
</evidence>